<evidence type="ECO:0000313" key="10">
    <source>
        <dbReference type="EMBL" id="RCK59857.1"/>
    </source>
</evidence>
<evidence type="ECO:0000256" key="2">
    <source>
        <dbReference type="ARBA" id="ARBA00005940"/>
    </source>
</evidence>
<dbReference type="SUPFAM" id="SSF51445">
    <property type="entry name" value="(Trans)glycosidases"/>
    <property type="match status" value="1"/>
</dbReference>
<dbReference type="Pfam" id="PF08532">
    <property type="entry name" value="Glyco_hydro_42M"/>
    <property type="match status" value="1"/>
</dbReference>
<keyword evidence="6" id="KW-0862">Zinc</keyword>
<sequence length="702" mass="78660">MNSFVNRQQTVHFGAAYYPEYHRTDRLDTDLDLMVEAGFTVIRVGESVWSTWEPEEGVFNLDWLRPVLDGAHARGISVVVGTPTYAVPMWLARRYPEIAGERRDGQTIPWGARQEADYSHAAYRFYADRIVQKVVAAYRDHPAVIGFQLDNEPGLEFFHGHAVFESFKDWLRRKYGTVDRINDEWGLTYWSHRLATWDDLWHPRGNAQPQYALDWRRFQAEIVDDFIRSQVAIAHRLKRDDQFAMTCVALDRPVSNERSLASELEVMTVNIYYTMQAGLAVPRLVGDAPASWITNGAGDLIFTADRAFAAREEPFYITETNAGAAGRSAMNYPAFDGQWRQAAWALIGRGASMIEYWHWHSTQDGTETFWLGVLPHDLTPGRAYTEIAQIGAELRRAGDRVVGLEPLSDVDFLYSVPSKWGMASAPPHLDKPVLGELQHDEHAYHRFFTPFYIGAFQAGLQPRIVHDTALVGSDGSWLREPAEEAKKRPILVVPALYIADDSMLDWLAAYVEAGGHLVLGPRTGYADATARARTEVKPARLAKVAGVSYQEFSNLPTAMTVMEDGNAVGAATTWTDLVVANEARTVLRYSDPMWARWSVLTEADHGKGKVTVMAALPDDELARALFSRFTRSAWGNAESVTATRALNRHQEEIVILHNWSSSVVRTTVPVDVEDVLTGDTLAAGVSLEMTAWDVRVFAVVSP</sequence>
<dbReference type="PANTHER" id="PTHR36447">
    <property type="entry name" value="BETA-GALACTOSIDASE GANA"/>
    <property type="match status" value="1"/>
</dbReference>
<dbReference type="Pfam" id="PF02449">
    <property type="entry name" value="Glyco_hydro_42"/>
    <property type="match status" value="1"/>
</dbReference>
<dbReference type="RefSeq" id="WP_114117469.1">
    <property type="nucleotide sequence ID" value="NZ_BMHU01000003.1"/>
</dbReference>
<comment type="catalytic activity">
    <reaction evidence="1">
        <text>Hydrolysis of terminal non-reducing beta-D-galactose residues in beta-D-galactosides.</text>
        <dbReference type="EC" id="3.2.1.23"/>
    </reaction>
</comment>
<evidence type="ECO:0000313" key="11">
    <source>
        <dbReference type="Proteomes" id="UP000253508"/>
    </source>
</evidence>
<dbReference type="EC" id="3.2.1.23" evidence="3"/>
<feature type="domain" description="Glycoside hydrolase family 42 N-terminal" evidence="8">
    <location>
        <begin position="17"/>
        <end position="396"/>
    </location>
</feature>
<dbReference type="GO" id="GO:0005975">
    <property type="term" value="P:carbohydrate metabolic process"/>
    <property type="evidence" value="ECO:0007669"/>
    <property type="project" value="InterPro"/>
</dbReference>
<comment type="similarity">
    <text evidence="2">Belongs to the glycosyl hydrolase 42 family.</text>
</comment>
<dbReference type="OrthoDB" id="9800974at2"/>
<dbReference type="PANTHER" id="PTHR36447:SF2">
    <property type="entry name" value="BETA-GALACTOSIDASE YESZ"/>
    <property type="match status" value="1"/>
</dbReference>
<name>A0A367Y200_9MICO</name>
<keyword evidence="11" id="KW-1185">Reference proteome</keyword>
<dbReference type="GO" id="GO:0004565">
    <property type="term" value="F:beta-galactosidase activity"/>
    <property type="evidence" value="ECO:0007669"/>
    <property type="project" value="UniProtKB-EC"/>
</dbReference>
<gene>
    <name evidence="10" type="ORF">DTO57_06760</name>
</gene>
<dbReference type="EMBL" id="QORO01000002">
    <property type="protein sequence ID" value="RCK59857.1"/>
    <property type="molecule type" value="Genomic_DNA"/>
</dbReference>
<dbReference type="GO" id="GO:0046872">
    <property type="term" value="F:metal ion binding"/>
    <property type="evidence" value="ECO:0007669"/>
    <property type="project" value="UniProtKB-KW"/>
</dbReference>
<dbReference type="SUPFAM" id="SSF52317">
    <property type="entry name" value="Class I glutamine amidotransferase-like"/>
    <property type="match status" value="1"/>
</dbReference>
<dbReference type="AlphaFoldDB" id="A0A367Y200"/>
<evidence type="ECO:0000259" key="8">
    <source>
        <dbReference type="Pfam" id="PF02449"/>
    </source>
</evidence>
<evidence type="ECO:0000256" key="6">
    <source>
        <dbReference type="ARBA" id="ARBA00022833"/>
    </source>
</evidence>
<keyword evidence="4" id="KW-0479">Metal-binding</keyword>
<reference evidence="10 11" key="1">
    <citation type="submission" date="2018-07" db="EMBL/GenBank/DDBJ databases">
        <title>Microbacterium endoborsara sp. nov., a novel actinobacterium isolated from Borszczowia aralocaspica.</title>
        <authorList>
            <person name="An D."/>
        </authorList>
    </citation>
    <scope>NUCLEOTIDE SEQUENCE [LARGE SCALE GENOMIC DNA]</scope>
    <source>
        <strain evidence="10 11">C1.15228</strain>
    </source>
</reference>
<protein>
    <recommendedName>
        <fullName evidence="3">beta-galactosidase</fullName>
        <ecNumber evidence="3">3.2.1.23</ecNumber>
    </recommendedName>
</protein>
<organism evidence="10 11">
    <name type="scientific">Microbacterium sorbitolivorans</name>
    <dbReference type="NCBI Taxonomy" id="1867410"/>
    <lineage>
        <taxon>Bacteria</taxon>
        <taxon>Bacillati</taxon>
        <taxon>Actinomycetota</taxon>
        <taxon>Actinomycetes</taxon>
        <taxon>Micrococcales</taxon>
        <taxon>Microbacteriaceae</taxon>
        <taxon>Microbacterium</taxon>
    </lineage>
</organism>
<dbReference type="CDD" id="cd03143">
    <property type="entry name" value="A4_beta-galactosidase_middle_domain"/>
    <property type="match status" value="1"/>
</dbReference>
<keyword evidence="7" id="KW-0326">Glycosidase</keyword>
<feature type="domain" description="Beta-galactosidase trimerisation" evidence="9">
    <location>
        <begin position="483"/>
        <end position="631"/>
    </location>
</feature>
<keyword evidence="5" id="KW-0378">Hydrolase</keyword>
<accession>A0A367Y200</accession>
<dbReference type="GO" id="GO:0009341">
    <property type="term" value="C:beta-galactosidase complex"/>
    <property type="evidence" value="ECO:0007669"/>
    <property type="project" value="InterPro"/>
</dbReference>
<evidence type="ECO:0000256" key="5">
    <source>
        <dbReference type="ARBA" id="ARBA00022801"/>
    </source>
</evidence>
<evidence type="ECO:0000256" key="4">
    <source>
        <dbReference type="ARBA" id="ARBA00022723"/>
    </source>
</evidence>
<dbReference type="InterPro" id="IPR029062">
    <property type="entry name" value="Class_I_gatase-like"/>
</dbReference>
<evidence type="ECO:0000256" key="3">
    <source>
        <dbReference type="ARBA" id="ARBA00012756"/>
    </source>
</evidence>
<evidence type="ECO:0000256" key="7">
    <source>
        <dbReference type="ARBA" id="ARBA00023295"/>
    </source>
</evidence>
<dbReference type="InterPro" id="IPR013738">
    <property type="entry name" value="Beta_galactosidase_Trimer"/>
</dbReference>
<dbReference type="Proteomes" id="UP000253508">
    <property type="component" value="Unassembled WGS sequence"/>
</dbReference>
<dbReference type="InterPro" id="IPR013529">
    <property type="entry name" value="Glyco_hydro_42_N"/>
</dbReference>
<dbReference type="Gene3D" id="3.20.20.80">
    <property type="entry name" value="Glycosidases"/>
    <property type="match status" value="1"/>
</dbReference>
<proteinExistence type="inferred from homology"/>
<dbReference type="InterPro" id="IPR017853">
    <property type="entry name" value="GH"/>
</dbReference>
<dbReference type="InterPro" id="IPR003476">
    <property type="entry name" value="Glyco_hydro_42"/>
</dbReference>
<evidence type="ECO:0000259" key="9">
    <source>
        <dbReference type="Pfam" id="PF08532"/>
    </source>
</evidence>
<dbReference type="Gene3D" id="3.40.50.880">
    <property type="match status" value="1"/>
</dbReference>
<evidence type="ECO:0000256" key="1">
    <source>
        <dbReference type="ARBA" id="ARBA00001412"/>
    </source>
</evidence>
<comment type="caution">
    <text evidence="10">The sequence shown here is derived from an EMBL/GenBank/DDBJ whole genome shotgun (WGS) entry which is preliminary data.</text>
</comment>